<proteinExistence type="predicted"/>
<dbReference type="OrthoDB" id="4368924at2759"/>
<reference evidence="3" key="2">
    <citation type="journal article" date="2023" name="IMA Fungus">
        <title>Comparative genomic study of the Penicillium genus elucidates a diverse pangenome and 15 lateral gene transfer events.</title>
        <authorList>
            <person name="Petersen C."/>
            <person name="Sorensen T."/>
            <person name="Nielsen M.R."/>
            <person name="Sondergaard T.E."/>
            <person name="Sorensen J.L."/>
            <person name="Fitzpatrick D.A."/>
            <person name="Frisvad J.C."/>
            <person name="Nielsen K.L."/>
        </authorList>
    </citation>
    <scope>NUCLEOTIDE SEQUENCE</scope>
    <source>
        <strain evidence="3">IBT 20477</strain>
    </source>
</reference>
<accession>A0A9W9T9K8</accession>
<name>A0A9W9T9K8_9EURO</name>
<reference evidence="3" key="1">
    <citation type="submission" date="2022-11" db="EMBL/GenBank/DDBJ databases">
        <authorList>
            <person name="Petersen C."/>
        </authorList>
    </citation>
    <scope>NUCLEOTIDE SEQUENCE</scope>
    <source>
        <strain evidence="3">IBT 20477</strain>
    </source>
</reference>
<feature type="region of interest" description="Disordered" evidence="1">
    <location>
        <begin position="1"/>
        <end position="25"/>
    </location>
</feature>
<dbReference type="AlphaFoldDB" id="A0A9W9T9K8"/>
<sequence length="209" mass="23911">MSCCNNITNNNSDSKSQEMGYPTKPSSWMKDAHDLPKTVPLFAIIYSIYLLGQLLYRKTAKCTKCTEAEQHAQTAEAQSRDHAIRSELSQISARDANTRAKRLAMEVKYRDWRLAEAEREGADAYRQVTDAQPRVVEAERRPSDWNFNFPATVLEPLSYPASARLHREDSMHTQASSRLGQLLRPRRRGVERSDSLESGKPFFRFPDDT</sequence>
<feature type="transmembrane region" description="Helical" evidence="2">
    <location>
        <begin position="38"/>
        <end position="56"/>
    </location>
</feature>
<evidence type="ECO:0000256" key="1">
    <source>
        <dbReference type="SAM" id="MobiDB-lite"/>
    </source>
</evidence>
<dbReference type="Proteomes" id="UP001150942">
    <property type="component" value="Unassembled WGS sequence"/>
</dbReference>
<feature type="region of interest" description="Disordered" evidence="1">
    <location>
        <begin position="167"/>
        <end position="209"/>
    </location>
</feature>
<keyword evidence="4" id="KW-1185">Reference proteome</keyword>
<organism evidence="3 4">
    <name type="scientific">Penicillium cf. viridicatum</name>
    <dbReference type="NCBI Taxonomy" id="2972119"/>
    <lineage>
        <taxon>Eukaryota</taxon>
        <taxon>Fungi</taxon>
        <taxon>Dikarya</taxon>
        <taxon>Ascomycota</taxon>
        <taxon>Pezizomycotina</taxon>
        <taxon>Eurotiomycetes</taxon>
        <taxon>Eurotiomycetidae</taxon>
        <taxon>Eurotiales</taxon>
        <taxon>Aspergillaceae</taxon>
        <taxon>Penicillium</taxon>
    </lineage>
</organism>
<keyword evidence="2" id="KW-0812">Transmembrane</keyword>
<keyword evidence="2" id="KW-0472">Membrane</keyword>
<protein>
    <submittedName>
        <fullName evidence="3">Uncharacterized protein</fullName>
    </submittedName>
</protein>
<evidence type="ECO:0000256" key="2">
    <source>
        <dbReference type="SAM" id="Phobius"/>
    </source>
</evidence>
<gene>
    <name evidence="3" type="ORF">N7449_001777</name>
</gene>
<dbReference type="EMBL" id="JAPQKQ010000001">
    <property type="protein sequence ID" value="KAJ5214608.1"/>
    <property type="molecule type" value="Genomic_DNA"/>
</dbReference>
<keyword evidence="2" id="KW-1133">Transmembrane helix</keyword>
<evidence type="ECO:0000313" key="4">
    <source>
        <dbReference type="Proteomes" id="UP001150942"/>
    </source>
</evidence>
<feature type="compositionally biased region" description="Polar residues" evidence="1">
    <location>
        <begin position="1"/>
        <end position="14"/>
    </location>
</feature>
<evidence type="ECO:0000313" key="3">
    <source>
        <dbReference type="EMBL" id="KAJ5214608.1"/>
    </source>
</evidence>
<comment type="caution">
    <text evidence="3">The sequence shown here is derived from an EMBL/GenBank/DDBJ whole genome shotgun (WGS) entry which is preliminary data.</text>
</comment>
<feature type="compositionally biased region" description="Basic and acidic residues" evidence="1">
    <location>
        <begin position="188"/>
        <end position="197"/>
    </location>
</feature>